<accession>A0A4R5BRK2</accession>
<dbReference type="InterPro" id="IPR006311">
    <property type="entry name" value="TAT_signal"/>
</dbReference>
<gene>
    <name evidence="16" type="primary">efeB</name>
    <name evidence="16" type="ORF">E1293_04485</name>
</gene>
<evidence type="ECO:0000256" key="4">
    <source>
        <dbReference type="ARBA" id="ARBA00022723"/>
    </source>
</evidence>
<evidence type="ECO:0000256" key="1">
    <source>
        <dbReference type="ARBA" id="ARBA00004196"/>
    </source>
</evidence>
<evidence type="ECO:0000256" key="9">
    <source>
        <dbReference type="ARBA" id="ARBA00025737"/>
    </source>
</evidence>
<dbReference type="SUPFAM" id="SSF54909">
    <property type="entry name" value="Dimeric alpha+beta barrel"/>
    <property type="match status" value="1"/>
</dbReference>
<evidence type="ECO:0000256" key="11">
    <source>
        <dbReference type="ARBA" id="ARBA00033775"/>
    </source>
</evidence>
<evidence type="ECO:0000256" key="5">
    <source>
        <dbReference type="ARBA" id="ARBA00022729"/>
    </source>
</evidence>
<keyword evidence="17" id="KW-1185">Reference proteome</keyword>
<dbReference type="PANTHER" id="PTHR30521:SF4">
    <property type="entry name" value="DEFERROCHELATASE"/>
    <property type="match status" value="1"/>
</dbReference>
<dbReference type="Pfam" id="PF04261">
    <property type="entry name" value="Dyp_perox_N"/>
    <property type="match status" value="1"/>
</dbReference>
<keyword evidence="5 13" id="KW-0732">Signal</keyword>
<dbReference type="GO" id="GO:0033212">
    <property type="term" value="P:iron import into cell"/>
    <property type="evidence" value="ECO:0007669"/>
    <property type="project" value="InterPro"/>
</dbReference>
<feature type="chain" id="PRO_5021037831" description="Deferrochelatase" evidence="13">
    <location>
        <begin position="32"/>
        <end position="401"/>
    </location>
</feature>
<evidence type="ECO:0000256" key="10">
    <source>
        <dbReference type="ARBA" id="ARBA00033771"/>
    </source>
</evidence>
<keyword evidence="4 13" id="KW-0479">Metal-binding</keyword>
<sequence length="401" mass="43072">MNAGVPTRRTFLAGTGALGALAAASCSAAGAAEPGAAAAVPFHGRHQAGILTPPPDSAAFAVFDIVAERRAELTGLFRTLTEQARFMTSGGTPPDLGPAAPPSDSGIVGPVVMPDALTITVGLGASFFDDRFGLAGRRPRRLTRMPTFPDDHLDPAQCHGDLLLQICSAHPDTTAHALRIIAKHTRGAMQLRYRIDGFHGPARPSGTPRNLLGFKDGIANPPVAEAATGRRLLWAGPGEPAWAAGGTYHVFRVIRMFVEFWDRVSLAEQEAMFGRRRDTGAPLDGAAEDDEPDYARDPDGHVIPLDAHIRLANPRTPRTDGDRILRRGYNYDRGIDVNGDLDAGLVFSCFQRDPVAQFEATQRRLAGEPLVDYISPTGGGYFFDLPGVRDKHEWYARALLA</sequence>
<dbReference type="GO" id="GO:0005829">
    <property type="term" value="C:cytosol"/>
    <property type="evidence" value="ECO:0007669"/>
    <property type="project" value="TreeGrafter"/>
</dbReference>
<evidence type="ECO:0000256" key="7">
    <source>
        <dbReference type="ARBA" id="ARBA00023004"/>
    </source>
</evidence>
<comment type="subcellular location">
    <subcellularLocation>
        <location evidence="1">Cell envelope</location>
    </subcellularLocation>
</comment>
<evidence type="ECO:0000313" key="16">
    <source>
        <dbReference type="EMBL" id="TDD89618.1"/>
    </source>
</evidence>
<keyword evidence="8" id="KW-0456">Lyase</keyword>
<dbReference type="InterPro" id="IPR006314">
    <property type="entry name" value="Dyp_peroxidase"/>
</dbReference>
<dbReference type="PANTHER" id="PTHR30521">
    <property type="entry name" value="DEFERROCHELATASE/PEROXIDASE"/>
    <property type="match status" value="1"/>
</dbReference>
<dbReference type="GO" id="GO:0020037">
    <property type="term" value="F:heme binding"/>
    <property type="evidence" value="ECO:0007669"/>
    <property type="project" value="InterPro"/>
</dbReference>
<dbReference type="GO" id="GO:0004601">
    <property type="term" value="F:peroxidase activity"/>
    <property type="evidence" value="ECO:0007669"/>
    <property type="project" value="UniProtKB-KW"/>
</dbReference>
<keyword evidence="3 13" id="KW-0349">Heme</keyword>
<proteinExistence type="inferred from homology"/>
<name>A0A4R5BRK2_9ACTN</name>
<dbReference type="Pfam" id="PF20628">
    <property type="entry name" value="Dyp_perox_C"/>
    <property type="match status" value="1"/>
</dbReference>
<evidence type="ECO:0000313" key="17">
    <source>
        <dbReference type="Proteomes" id="UP000295578"/>
    </source>
</evidence>
<dbReference type="EC" id="1.11.1.-" evidence="13"/>
<organism evidence="16 17">
    <name type="scientific">Actinomadura darangshiensis</name>
    <dbReference type="NCBI Taxonomy" id="705336"/>
    <lineage>
        <taxon>Bacteria</taxon>
        <taxon>Bacillati</taxon>
        <taxon>Actinomycetota</taxon>
        <taxon>Actinomycetes</taxon>
        <taxon>Streptosporangiales</taxon>
        <taxon>Thermomonosporaceae</taxon>
        <taxon>Actinomadura</taxon>
    </lineage>
</organism>
<evidence type="ECO:0000256" key="8">
    <source>
        <dbReference type="ARBA" id="ARBA00023239"/>
    </source>
</evidence>
<feature type="signal peptide" evidence="13">
    <location>
        <begin position="1"/>
        <end position="31"/>
    </location>
</feature>
<evidence type="ECO:0000259" key="15">
    <source>
        <dbReference type="Pfam" id="PF20628"/>
    </source>
</evidence>
<dbReference type="NCBIfam" id="TIGR01412">
    <property type="entry name" value="tat_substr_1"/>
    <property type="match status" value="1"/>
</dbReference>
<dbReference type="GO" id="GO:0046872">
    <property type="term" value="F:metal ion binding"/>
    <property type="evidence" value="ECO:0007669"/>
    <property type="project" value="UniProtKB-KW"/>
</dbReference>
<feature type="domain" description="Dyp-type peroxidase C-terminal" evidence="15">
    <location>
        <begin position="207"/>
        <end position="388"/>
    </location>
</feature>
<dbReference type="InterPro" id="IPR011008">
    <property type="entry name" value="Dimeric_a/b-barrel"/>
</dbReference>
<comment type="caution">
    <text evidence="16">The sequence shown here is derived from an EMBL/GenBank/DDBJ whole genome shotgun (WGS) entry which is preliminary data.</text>
</comment>
<keyword evidence="2 13" id="KW-0575">Peroxidase</keyword>
<comment type="catalytic activity">
    <reaction evidence="12">
        <text>heme b + 2 H(+) = protoporphyrin IX + Fe(2+)</text>
        <dbReference type="Rhea" id="RHEA:22584"/>
        <dbReference type="ChEBI" id="CHEBI:15378"/>
        <dbReference type="ChEBI" id="CHEBI:29033"/>
        <dbReference type="ChEBI" id="CHEBI:57306"/>
        <dbReference type="ChEBI" id="CHEBI:60344"/>
        <dbReference type="EC" id="4.98.1.1"/>
    </reaction>
    <physiologicalReaction direction="left-to-right" evidence="12">
        <dbReference type="Rhea" id="RHEA:22585"/>
    </physiologicalReaction>
</comment>
<dbReference type="OrthoDB" id="9781066at2"/>
<dbReference type="GO" id="GO:0004325">
    <property type="term" value="F:ferrochelatase activity"/>
    <property type="evidence" value="ECO:0007669"/>
    <property type="project" value="UniProtKB-EC"/>
</dbReference>
<dbReference type="PROSITE" id="PS51318">
    <property type="entry name" value="TAT"/>
    <property type="match status" value="1"/>
</dbReference>
<reference evidence="16 17" key="1">
    <citation type="submission" date="2019-03" db="EMBL/GenBank/DDBJ databases">
        <title>Draft genome sequences of novel Actinobacteria.</title>
        <authorList>
            <person name="Sahin N."/>
            <person name="Ay H."/>
            <person name="Saygin H."/>
        </authorList>
    </citation>
    <scope>NUCLEOTIDE SEQUENCE [LARGE SCALE GENOMIC DNA]</scope>
    <source>
        <strain evidence="16 17">DSM 45941</strain>
    </source>
</reference>
<evidence type="ECO:0000259" key="14">
    <source>
        <dbReference type="Pfam" id="PF04261"/>
    </source>
</evidence>
<keyword evidence="6 13" id="KW-0560">Oxidoreductase</keyword>
<comment type="cofactor">
    <cofactor evidence="13">
        <name>heme b</name>
        <dbReference type="ChEBI" id="CHEBI:60344"/>
    </cofactor>
    <text evidence="13">Binds 1 heme b (iron(II)-protoporphyrin IX) group non-covalently per subunit.</text>
</comment>
<comment type="similarity">
    <text evidence="9 13">Belongs to the DyP-type peroxidase family.</text>
</comment>
<dbReference type="InterPro" id="IPR048328">
    <property type="entry name" value="Dyp_perox_C"/>
</dbReference>
<dbReference type="NCBIfam" id="TIGR01413">
    <property type="entry name" value="Dyp_perox_fam"/>
    <property type="match status" value="1"/>
</dbReference>
<evidence type="ECO:0000256" key="13">
    <source>
        <dbReference type="RuleBase" id="RU365017"/>
    </source>
</evidence>
<dbReference type="Proteomes" id="UP000295578">
    <property type="component" value="Unassembled WGS sequence"/>
</dbReference>
<evidence type="ECO:0000256" key="6">
    <source>
        <dbReference type="ARBA" id="ARBA00023002"/>
    </source>
</evidence>
<dbReference type="InterPro" id="IPR006313">
    <property type="entry name" value="EfeB/EfeN"/>
</dbReference>
<feature type="domain" description="Dyp-type peroxidase N-terminal" evidence="14">
    <location>
        <begin position="47"/>
        <end position="198"/>
    </location>
</feature>
<dbReference type="InterPro" id="IPR048327">
    <property type="entry name" value="Dyp_perox_N"/>
</dbReference>
<keyword evidence="7 13" id="KW-0408">Iron</keyword>
<dbReference type="EMBL" id="SMKY01000011">
    <property type="protein sequence ID" value="TDD89618.1"/>
    <property type="molecule type" value="Genomic_DNA"/>
</dbReference>
<dbReference type="AlphaFoldDB" id="A0A4R5BRK2"/>
<evidence type="ECO:0000256" key="12">
    <source>
        <dbReference type="ARBA" id="ARBA00048856"/>
    </source>
</evidence>
<dbReference type="PROSITE" id="PS51404">
    <property type="entry name" value="DYP_PEROXIDASE"/>
    <property type="match status" value="1"/>
</dbReference>
<protein>
    <recommendedName>
        <fullName evidence="10 13">Deferrochelatase</fullName>
        <ecNumber evidence="13">1.11.1.-</ecNumber>
    </recommendedName>
    <alternativeName>
        <fullName evidence="11 13">Peroxidase EfeB</fullName>
    </alternativeName>
</protein>
<evidence type="ECO:0000256" key="3">
    <source>
        <dbReference type="ARBA" id="ARBA00022617"/>
    </source>
</evidence>
<dbReference type="RefSeq" id="WP_132194084.1">
    <property type="nucleotide sequence ID" value="NZ_SMKY01000011.1"/>
</dbReference>
<dbReference type="GO" id="GO:0030313">
    <property type="term" value="C:cell envelope"/>
    <property type="evidence" value="ECO:0007669"/>
    <property type="project" value="UniProtKB-SubCell"/>
</dbReference>
<comment type="function">
    <text evidence="13">Involved in the recovery of exogenous heme iron. Extracts iron from heme while preserving the protoporphyrin ring intact.</text>
</comment>
<evidence type="ECO:0000256" key="2">
    <source>
        <dbReference type="ARBA" id="ARBA00022559"/>
    </source>
</evidence>